<dbReference type="PANTHER" id="PTHR37944:SF1">
    <property type="entry name" value="PORIN B"/>
    <property type="match status" value="1"/>
</dbReference>
<dbReference type="STRING" id="632955.GCA_000829675_00872"/>
<dbReference type="PANTHER" id="PTHR37944">
    <property type="entry name" value="PORIN B"/>
    <property type="match status" value="1"/>
</dbReference>
<feature type="signal peptide" evidence="2">
    <location>
        <begin position="1"/>
        <end position="23"/>
    </location>
</feature>
<evidence type="ECO:0000313" key="4">
    <source>
        <dbReference type="Proteomes" id="UP000014568"/>
    </source>
</evidence>
<dbReference type="InterPro" id="IPR038673">
    <property type="entry name" value="OprB_sf"/>
</dbReference>
<organism evidence="3 4">
    <name type="scientific">Acinetobacter rudis CIP 110305</name>
    <dbReference type="NCBI Taxonomy" id="421052"/>
    <lineage>
        <taxon>Bacteria</taxon>
        <taxon>Pseudomonadati</taxon>
        <taxon>Pseudomonadota</taxon>
        <taxon>Gammaproteobacteria</taxon>
        <taxon>Moraxellales</taxon>
        <taxon>Moraxellaceae</taxon>
        <taxon>Acinetobacter</taxon>
    </lineage>
</organism>
<dbReference type="RefSeq" id="WP_016655893.1">
    <property type="nucleotide sequence ID" value="NZ_KE340352.1"/>
</dbReference>
<protein>
    <submittedName>
        <fullName evidence="3">Uncharacterized protein</fullName>
    </submittedName>
</protein>
<name>S3P6F3_9GAMM</name>
<dbReference type="GO" id="GO:0008643">
    <property type="term" value="P:carbohydrate transport"/>
    <property type="evidence" value="ECO:0007669"/>
    <property type="project" value="InterPro"/>
</dbReference>
<reference evidence="3 4" key="1">
    <citation type="submission" date="2013-06" db="EMBL/GenBank/DDBJ databases">
        <title>The Genome Sequence of Acinetobacter rudis CIP 110305.</title>
        <authorList>
            <consortium name="The Broad Institute Genome Sequencing Platform"/>
            <consortium name="The Broad Institute Genome Sequencing Center for Infectious Disease"/>
            <person name="Cerqueira G."/>
            <person name="Feldgarden M."/>
            <person name="Courvalin P."/>
            <person name="Perichon B."/>
            <person name="Grillot-Courvalin C."/>
            <person name="Clermont D."/>
            <person name="Rocha E."/>
            <person name="Yoon E.-J."/>
            <person name="Nemec A."/>
            <person name="Young S.K."/>
            <person name="Zeng Q."/>
            <person name="Gargeya S."/>
            <person name="Fitzgerald M."/>
            <person name="Abouelleil A."/>
            <person name="Alvarado L."/>
            <person name="Berlin A.M."/>
            <person name="Chapman S.B."/>
            <person name="Dewar J."/>
            <person name="Goldberg J."/>
            <person name="Griggs A."/>
            <person name="Gujja S."/>
            <person name="Hansen M."/>
            <person name="Howarth C."/>
            <person name="Imamovic A."/>
            <person name="Larimer J."/>
            <person name="McCowan C."/>
            <person name="Murphy C."/>
            <person name="Pearson M."/>
            <person name="Priest M."/>
            <person name="Roberts A."/>
            <person name="Saif S."/>
            <person name="Shea T."/>
            <person name="Sykes S."/>
            <person name="Wortman J."/>
            <person name="Nusbaum C."/>
            <person name="Birren B."/>
        </authorList>
    </citation>
    <scope>NUCLEOTIDE SEQUENCE [LARGE SCALE GENOMIC DNA]</scope>
    <source>
        <strain evidence="3 4">CIP 110305</strain>
    </source>
</reference>
<dbReference type="PATRIC" id="fig|421052.3.peg.1441"/>
<comment type="caution">
    <text evidence="3">The sequence shown here is derived from an EMBL/GenBank/DDBJ whole genome shotgun (WGS) entry which is preliminary data.</text>
</comment>
<evidence type="ECO:0000256" key="1">
    <source>
        <dbReference type="ARBA" id="ARBA00008769"/>
    </source>
</evidence>
<dbReference type="InterPro" id="IPR007049">
    <property type="entry name" value="Carb-sel_porin_OprB"/>
</dbReference>
<dbReference type="OrthoDB" id="545475at2"/>
<dbReference type="Pfam" id="PF04966">
    <property type="entry name" value="OprB"/>
    <property type="match status" value="1"/>
</dbReference>
<dbReference type="AlphaFoldDB" id="S3P6F3"/>
<dbReference type="eggNOG" id="COG3659">
    <property type="taxonomic scope" value="Bacteria"/>
</dbReference>
<dbReference type="EMBL" id="ATGI01000018">
    <property type="protein sequence ID" value="EPF74446.1"/>
    <property type="molecule type" value="Genomic_DNA"/>
</dbReference>
<feature type="chain" id="PRO_5007232608" evidence="2">
    <location>
        <begin position="24"/>
        <end position="421"/>
    </location>
</feature>
<dbReference type="InterPro" id="IPR052932">
    <property type="entry name" value="OprB_Porin"/>
</dbReference>
<evidence type="ECO:0000256" key="2">
    <source>
        <dbReference type="RuleBase" id="RU363072"/>
    </source>
</evidence>
<dbReference type="Proteomes" id="UP000014568">
    <property type="component" value="Unassembled WGS sequence"/>
</dbReference>
<dbReference type="Gene3D" id="2.40.160.180">
    <property type="entry name" value="Carbohydrate-selective porin OprB"/>
    <property type="match status" value="1"/>
</dbReference>
<keyword evidence="4" id="KW-1185">Reference proteome</keyword>
<comment type="similarity">
    <text evidence="1 2">Belongs to the OprB family.</text>
</comment>
<evidence type="ECO:0000313" key="3">
    <source>
        <dbReference type="EMBL" id="EPF74446.1"/>
    </source>
</evidence>
<accession>S3P6F3</accession>
<dbReference type="HOGENOM" id="CLU_029684_1_0_6"/>
<dbReference type="GO" id="GO:0016020">
    <property type="term" value="C:membrane"/>
    <property type="evidence" value="ECO:0007669"/>
    <property type="project" value="InterPro"/>
</dbReference>
<proteinExistence type="inferred from homology"/>
<gene>
    <name evidence="3" type="ORF">F945_01485</name>
</gene>
<keyword evidence="2" id="KW-0732">Signal</keyword>
<dbReference type="GO" id="GO:0015288">
    <property type="term" value="F:porin activity"/>
    <property type="evidence" value="ECO:0007669"/>
    <property type="project" value="InterPro"/>
</dbReference>
<sequence length="421" mass="47125">MKLKSTLLIGSLGLTIIAGQSHAATLLDPQRDYLLGDWNGARSDLAEQGIKFDANITVDTAYLADGGYDAHQDPTYTSQLWLGSQWDLEKILGWDGVSIRTVVTARQGQSVSVDQISDPLAPQMANVQASYGRGNRGSRLTEFSIEKQFKDSGVSVRLGRFGMGTYFNVMSCDFQNTSFCTAQMGKWQGGSWYNTPVSQWGGMLKYRFSPELSAQVGVFEFNPTNIKEDEGWNLSTSDADGVTIPVELLWQPQQALNGLAGSYRVGMMYNTADKIENQKDIVTGEAKDHTYGAWFVAEQQLTSRNGAKQGLHGFMNLSFHDDSTNKIDHMQQVGLKYIGPFEHRENDILGFGLNRIHVSDRYREKYTRLNQDAEYNLELNYSYYPTKWAMLRPNIQYVIHPGATSHVNNALVLGLTTRLTF</sequence>